<sequence>MYRQVNLQSGDFTRTHNFVSIRQGGLLSSRAFVIYRKRRTPDLQTGDVAPVDRSCLELSIYTVKRGEFCSKPCALNASDRRVSKIYPVDACIIGCSAS</sequence>
<protein>
    <submittedName>
        <fullName evidence="1">Uncharacterized protein</fullName>
    </submittedName>
</protein>
<dbReference type="AlphaFoldDB" id="A0A0H2RIA6"/>
<accession>A0A0H2RIA6</accession>
<evidence type="ECO:0000313" key="2">
    <source>
        <dbReference type="Proteomes" id="UP000053477"/>
    </source>
</evidence>
<name>A0A0H2RIA6_9AGAM</name>
<dbReference type="InParanoid" id="A0A0H2RIA6"/>
<gene>
    <name evidence="1" type="ORF">SCHPADRAFT_750451</name>
</gene>
<organism evidence="1 2">
    <name type="scientific">Schizopora paradoxa</name>
    <dbReference type="NCBI Taxonomy" id="27342"/>
    <lineage>
        <taxon>Eukaryota</taxon>
        <taxon>Fungi</taxon>
        <taxon>Dikarya</taxon>
        <taxon>Basidiomycota</taxon>
        <taxon>Agaricomycotina</taxon>
        <taxon>Agaricomycetes</taxon>
        <taxon>Hymenochaetales</taxon>
        <taxon>Schizoporaceae</taxon>
        <taxon>Schizopora</taxon>
    </lineage>
</organism>
<proteinExistence type="predicted"/>
<dbReference type="Proteomes" id="UP000053477">
    <property type="component" value="Unassembled WGS sequence"/>
</dbReference>
<dbReference type="EMBL" id="KQ086498">
    <property type="protein sequence ID" value="KLO04571.1"/>
    <property type="molecule type" value="Genomic_DNA"/>
</dbReference>
<keyword evidence="2" id="KW-1185">Reference proteome</keyword>
<evidence type="ECO:0000313" key="1">
    <source>
        <dbReference type="EMBL" id="KLO04571.1"/>
    </source>
</evidence>
<reference evidence="1 2" key="1">
    <citation type="submission" date="2015-04" db="EMBL/GenBank/DDBJ databases">
        <title>Complete genome sequence of Schizopora paradoxa KUC8140, a cosmopolitan wood degrader in East Asia.</title>
        <authorList>
            <consortium name="DOE Joint Genome Institute"/>
            <person name="Min B."/>
            <person name="Park H."/>
            <person name="Jang Y."/>
            <person name="Kim J.-J."/>
            <person name="Kim K.H."/>
            <person name="Pangilinan J."/>
            <person name="Lipzen A."/>
            <person name="Riley R."/>
            <person name="Grigoriev I.V."/>
            <person name="Spatafora J.W."/>
            <person name="Choi I.-G."/>
        </authorList>
    </citation>
    <scope>NUCLEOTIDE SEQUENCE [LARGE SCALE GENOMIC DNA]</scope>
    <source>
        <strain evidence="1 2">KUC8140</strain>
    </source>
</reference>